<dbReference type="Proteomes" id="UP000030766">
    <property type="component" value="Unassembled WGS sequence"/>
</dbReference>
<accession>W9K395</accession>
<reference evidence="1" key="2">
    <citation type="submission" date="2012-06" db="EMBL/GenBank/DDBJ databases">
        <title>Annotation of the Genome Sequence of Fusarium oxysporum Fo47.</title>
        <authorList>
            <consortium name="The Broad Institute Genomics Platform"/>
            <person name="Ma L.-J."/>
            <person name="Corby-Kistler H."/>
            <person name="Broz K."/>
            <person name="Gale L.R."/>
            <person name="Jonkers W."/>
            <person name="O'Donnell K."/>
            <person name="Ploetz R."/>
            <person name="Steinberg C."/>
            <person name="Schwartz D.C."/>
            <person name="VanEtten H."/>
            <person name="Zhou S."/>
            <person name="Young S.K."/>
            <person name="Zeng Q."/>
            <person name="Gargeya S."/>
            <person name="Fitzgerald M."/>
            <person name="Abouelleil A."/>
            <person name="Alvarado L."/>
            <person name="Chapman S.B."/>
            <person name="Gainer-Dewar J."/>
            <person name="Goldberg J."/>
            <person name="Griggs A."/>
            <person name="Gujja S."/>
            <person name="Hansen M."/>
            <person name="Howarth C."/>
            <person name="Imamovic A."/>
            <person name="Ireland A."/>
            <person name="Larimer J."/>
            <person name="McCowan C."/>
            <person name="Murphy C."/>
            <person name="Pearson M."/>
            <person name="Poon T.W."/>
            <person name="Priest M."/>
            <person name="Roberts A."/>
            <person name="Saif S."/>
            <person name="Shea T."/>
            <person name="Sykes S."/>
            <person name="Wortman J."/>
            <person name="Nusbaum C."/>
            <person name="Birren B."/>
        </authorList>
    </citation>
    <scope>NUCLEOTIDE SEQUENCE</scope>
    <source>
        <strain evidence="1">Fo47</strain>
    </source>
</reference>
<organism evidence="1">
    <name type="scientific">Fusarium oxysporum Fo47</name>
    <dbReference type="NCBI Taxonomy" id="660027"/>
    <lineage>
        <taxon>Eukaryota</taxon>
        <taxon>Fungi</taxon>
        <taxon>Dikarya</taxon>
        <taxon>Ascomycota</taxon>
        <taxon>Pezizomycotina</taxon>
        <taxon>Sordariomycetes</taxon>
        <taxon>Hypocreomycetidae</taxon>
        <taxon>Hypocreales</taxon>
        <taxon>Nectriaceae</taxon>
        <taxon>Fusarium</taxon>
        <taxon>Fusarium oxysporum species complex</taxon>
    </lineage>
</organism>
<dbReference type="VEuPathDB" id="FungiDB:FOZG_11019"/>
<gene>
    <name evidence="1" type="ORF">FOZG_11019</name>
</gene>
<dbReference type="HOGENOM" id="CLU_3335661_0_0_1"/>
<evidence type="ECO:0000313" key="1">
    <source>
        <dbReference type="EMBL" id="EWZ37204.1"/>
    </source>
</evidence>
<protein>
    <submittedName>
        <fullName evidence="1">Uncharacterized protein</fullName>
    </submittedName>
</protein>
<dbReference type="EMBL" id="JH717902">
    <property type="protein sequence ID" value="EWZ37204.1"/>
    <property type="molecule type" value="Genomic_DNA"/>
</dbReference>
<proteinExistence type="predicted"/>
<reference evidence="1" key="1">
    <citation type="submission" date="2011-06" db="EMBL/GenBank/DDBJ databases">
        <title>The Genome Sequence of Fusarium oxysporum Fo47.</title>
        <authorList>
            <consortium name="The Broad Institute Genome Sequencing Platform"/>
            <person name="Ma L.-J."/>
            <person name="Gale L.R."/>
            <person name="Schwartz D.C."/>
            <person name="Zhou S."/>
            <person name="Corby-Kistler H."/>
            <person name="Young S.K."/>
            <person name="Zeng Q."/>
            <person name="Gargeya S."/>
            <person name="Fitzgerald M."/>
            <person name="Haas B."/>
            <person name="Abouelleil A."/>
            <person name="Alvarado L."/>
            <person name="Arachchi H.M."/>
            <person name="Berlin A."/>
            <person name="Brown A."/>
            <person name="Chapman S.B."/>
            <person name="Chen Z."/>
            <person name="Dunbar C."/>
            <person name="Freedman E."/>
            <person name="Gearin G."/>
            <person name="Gellesch M."/>
            <person name="Goldberg J."/>
            <person name="Griggs A."/>
            <person name="Gujja S."/>
            <person name="Heiman D."/>
            <person name="Howarth C."/>
            <person name="Larson L."/>
            <person name="Lui A."/>
            <person name="MacDonald P.J.P."/>
            <person name="Mehta T."/>
            <person name="Montmayeur A."/>
            <person name="Murphy C."/>
            <person name="Neiman D."/>
            <person name="Pearson M."/>
            <person name="Priest M."/>
            <person name="Roberts A."/>
            <person name="Saif S."/>
            <person name="Shea T."/>
            <person name="Shenoy N."/>
            <person name="Sisk P."/>
            <person name="Stolte C."/>
            <person name="Sykes S."/>
            <person name="Wortman J."/>
            <person name="Nusbaum C."/>
            <person name="Birren B."/>
        </authorList>
    </citation>
    <scope>NUCLEOTIDE SEQUENCE [LARGE SCALE GENOMIC DNA]</scope>
    <source>
        <strain evidence="1">Fo47</strain>
    </source>
</reference>
<dbReference type="AlphaFoldDB" id="W9K395"/>
<name>W9K395_FUSOX</name>
<sequence>MRSMWMRCFGAEPDPRVASPGIYSMYRRGQPSHRWVWG</sequence>